<gene>
    <name evidence="3" type="ORF">TBK1r_35890</name>
</gene>
<organism evidence="3 4">
    <name type="scientific">Stieleria magnilauensis</name>
    <dbReference type="NCBI Taxonomy" id="2527963"/>
    <lineage>
        <taxon>Bacteria</taxon>
        <taxon>Pseudomonadati</taxon>
        <taxon>Planctomycetota</taxon>
        <taxon>Planctomycetia</taxon>
        <taxon>Pirellulales</taxon>
        <taxon>Pirellulaceae</taxon>
        <taxon>Stieleria</taxon>
    </lineage>
</organism>
<dbReference type="EC" id="2.4.1.11" evidence="3"/>
<evidence type="ECO:0000313" key="3">
    <source>
        <dbReference type="EMBL" id="QDV84638.1"/>
    </source>
</evidence>
<reference evidence="3 4" key="1">
    <citation type="submission" date="2019-02" db="EMBL/GenBank/DDBJ databases">
        <title>Deep-cultivation of Planctomycetes and their phenomic and genomic characterization uncovers novel biology.</title>
        <authorList>
            <person name="Wiegand S."/>
            <person name="Jogler M."/>
            <person name="Boedeker C."/>
            <person name="Pinto D."/>
            <person name="Vollmers J."/>
            <person name="Rivas-Marin E."/>
            <person name="Kohn T."/>
            <person name="Peeters S.H."/>
            <person name="Heuer A."/>
            <person name="Rast P."/>
            <person name="Oberbeckmann S."/>
            <person name="Bunk B."/>
            <person name="Jeske O."/>
            <person name="Meyerdierks A."/>
            <person name="Storesund J.E."/>
            <person name="Kallscheuer N."/>
            <person name="Luecker S."/>
            <person name="Lage O.M."/>
            <person name="Pohl T."/>
            <person name="Merkel B.J."/>
            <person name="Hornburger P."/>
            <person name="Mueller R.-W."/>
            <person name="Bruemmer F."/>
            <person name="Labrenz M."/>
            <person name="Spormann A.M."/>
            <person name="Op den Camp H."/>
            <person name="Overmann J."/>
            <person name="Amann R."/>
            <person name="Jetten M.S.M."/>
            <person name="Mascher T."/>
            <person name="Medema M.H."/>
            <person name="Devos D.P."/>
            <person name="Kaster A.-K."/>
            <person name="Ovreas L."/>
            <person name="Rohde M."/>
            <person name="Galperin M.Y."/>
            <person name="Jogler C."/>
        </authorList>
    </citation>
    <scope>NUCLEOTIDE SEQUENCE [LARGE SCALE GENOMIC DNA]</scope>
    <source>
        <strain evidence="3 4">TBK1r</strain>
    </source>
</reference>
<keyword evidence="4" id="KW-1185">Reference proteome</keyword>
<feature type="domain" description="Glycosyl transferase family 1" evidence="2">
    <location>
        <begin position="190"/>
        <end position="346"/>
    </location>
</feature>
<dbReference type="CDD" id="cd03809">
    <property type="entry name" value="GT4_MtfB-like"/>
    <property type="match status" value="1"/>
</dbReference>
<dbReference type="SUPFAM" id="SSF53756">
    <property type="entry name" value="UDP-Glycosyltransferase/glycogen phosphorylase"/>
    <property type="match status" value="1"/>
</dbReference>
<dbReference type="Pfam" id="PF00534">
    <property type="entry name" value="Glycos_transf_1"/>
    <property type="match status" value="1"/>
</dbReference>
<evidence type="ECO:0000259" key="2">
    <source>
        <dbReference type="Pfam" id="PF00534"/>
    </source>
</evidence>
<dbReference type="GO" id="GO:0004373">
    <property type="term" value="F:alpha-1,4-glucan glucosyltransferase (UDP-glucose donor) activity"/>
    <property type="evidence" value="ECO:0007669"/>
    <property type="project" value="UniProtKB-EC"/>
</dbReference>
<dbReference type="EMBL" id="CP036432">
    <property type="protein sequence ID" value="QDV84638.1"/>
    <property type="molecule type" value="Genomic_DNA"/>
</dbReference>
<accession>A0ABX5XRK4</accession>
<dbReference type="PANTHER" id="PTHR46401">
    <property type="entry name" value="GLYCOSYLTRANSFERASE WBBK-RELATED"/>
    <property type="match status" value="1"/>
</dbReference>
<dbReference type="PANTHER" id="PTHR46401:SF2">
    <property type="entry name" value="GLYCOSYLTRANSFERASE WBBK-RELATED"/>
    <property type="match status" value="1"/>
</dbReference>
<dbReference type="Proteomes" id="UP000318081">
    <property type="component" value="Chromosome"/>
</dbReference>
<evidence type="ECO:0000256" key="1">
    <source>
        <dbReference type="ARBA" id="ARBA00022679"/>
    </source>
</evidence>
<name>A0ABX5XRK4_9BACT</name>
<dbReference type="Gene3D" id="3.40.50.2000">
    <property type="entry name" value="Glycogen Phosphorylase B"/>
    <property type="match status" value="2"/>
</dbReference>
<keyword evidence="1 3" id="KW-0808">Transferase</keyword>
<keyword evidence="3" id="KW-0328">Glycosyltransferase</keyword>
<proteinExistence type="predicted"/>
<protein>
    <submittedName>
        <fullName evidence="3">Glycogen synthase</fullName>
        <ecNumber evidence="3">2.4.1.11</ecNumber>
    </submittedName>
</protein>
<dbReference type="InterPro" id="IPR001296">
    <property type="entry name" value="Glyco_trans_1"/>
</dbReference>
<evidence type="ECO:0000313" key="4">
    <source>
        <dbReference type="Proteomes" id="UP000318081"/>
    </source>
</evidence>
<sequence>MERFAEMLRRGAEDQGIAAEIWRPEVLFAKKHSSTTSGISKWLGYLDKWVRYPRVLRKRIATMRRDGTLHDACFHVADHSNAFYMRQLPPDQSAITCHDVLAIRGARGDVDAHCPASKAGKLMQAWILRNLTRSKKVAAVSDTTLSQLKTLSESVSDACPTTQRDWRVVLNGFNANFSPMPCHEAQPLLQSAGIDPEESFLLHIGSSLGRKNRAMLLEMAAKAGTQWRGAIVFAGAPLTSELELRASQLGLAERVIQVRRPDHETLRALYSRCFAFVFPSFSEGFGWPVIEAQACGAPVIASNVPPMPEVSGGAAIHVAPDDVAGFANALLSLDDQSTRVDLIERGWQNCERFDSGRMMESYLNLFNNSGAAV</sequence>